<reference evidence="2 3" key="1">
    <citation type="submission" date="2019-08" db="EMBL/GenBank/DDBJ databases">
        <title>Deep-cultivation of Planctomycetes and their phenomic and genomic characterization uncovers novel biology.</title>
        <authorList>
            <person name="Wiegand S."/>
            <person name="Jogler M."/>
            <person name="Boedeker C."/>
            <person name="Pinto D."/>
            <person name="Vollmers J."/>
            <person name="Rivas-Marin E."/>
            <person name="Kohn T."/>
            <person name="Peeters S.H."/>
            <person name="Heuer A."/>
            <person name="Rast P."/>
            <person name="Oberbeckmann S."/>
            <person name="Bunk B."/>
            <person name="Jeske O."/>
            <person name="Meyerdierks A."/>
            <person name="Storesund J.E."/>
            <person name="Kallscheuer N."/>
            <person name="Luecker S."/>
            <person name="Lage O.M."/>
            <person name="Pohl T."/>
            <person name="Merkel B.J."/>
            <person name="Hornburger P."/>
            <person name="Mueller R.-W."/>
            <person name="Bruemmer F."/>
            <person name="Labrenz M."/>
            <person name="Spormann A.M."/>
            <person name="Op den Camp H."/>
            <person name="Overmann J."/>
            <person name="Amann R."/>
            <person name="Jetten M.S.M."/>
            <person name="Mascher T."/>
            <person name="Medema M.H."/>
            <person name="Devos D.P."/>
            <person name="Kaster A.-K."/>
            <person name="Ovreas L."/>
            <person name="Rohde M."/>
            <person name="Galperin M.Y."/>
            <person name="Jogler C."/>
        </authorList>
    </citation>
    <scope>NUCLEOTIDE SEQUENCE [LARGE SCALE GENOMIC DNA]</scope>
    <source>
        <strain evidence="2 3">OJF2</strain>
    </source>
</reference>
<dbReference type="AlphaFoldDB" id="A0A5B9W336"/>
<keyword evidence="1" id="KW-0472">Membrane</keyword>
<keyword evidence="1" id="KW-1133">Transmembrane helix</keyword>
<protein>
    <submittedName>
        <fullName evidence="2">Uncharacterized protein</fullName>
    </submittedName>
</protein>
<keyword evidence="1" id="KW-0812">Transmembrane</keyword>
<proteinExistence type="predicted"/>
<dbReference type="Proteomes" id="UP000324233">
    <property type="component" value="Chromosome"/>
</dbReference>
<name>A0A5B9W336_9BACT</name>
<evidence type="ECO:0000313" key="2">
    <source>
        <dbReference type="EMBL" id="QEH34501.1"/>
    </source>
</evidence>
<dbReference type="EMBL" id="CP042997">
    <property type="protein sequence ID" value="QEH34501.1"/>
    <property type="molecule type" value="Genomic_DNA"/>
</dbReference>
<feature type="transmembrane region" description="Helical" evidence="1">
    <location>
        <begin position="18"/>
        <end position="37"/>
    </location>
</feature>
<evidence type="ECO:0000256" key="1">
    <source>
        <dbReference type="SAM" id="Phobius"/>
    </source>
</evidence>
<dbReference type="OrthoDB" id="9912461at2"/>
<organism evidence="2 3">
    <name type="scientific">Aquisphaera giovannonii</name>
    <dbReference type="NCBI Taxonomy" id="406548"/>
    <lineage>
        <taxon>Bacteria</taxon>
        <taxon>Pseudomonadati</taxon>
        <taxon>Planctomycetota</taxon>
        <taxon>Planctomycetia</taxon>
        <taxon>Isosphaerales</taxon>
        <taxon>Isosphaeraceae</taxon>
        <taxon>Aquisphaera</taxon>
    </lineage>
</organism>
<dbReference type="RefSeq" id="WP_148594417.1">
    <property type="nucleotide sequence ID" value="NZ_CP042997.1"/>
</dbReference>
<dbReference type="KEGG" id="agv:OJF2_30400"/>
<accession>A0A5B9W336</accession>
<evidence type="ECO:0000313" key="3">
    <source>
        <dbReference type="Proteomes" id="UP000324233"/>
    </source>
</evidence>
<feature type="transmembrane region" description="Helical" evidence="1">
    <location>
        <begin position="49"/>
        <end position="69"/>
    </location>
</feature>
<sequence>MATEDRGNPGMLDILDTALIGAIKGAVWLPLVALPRLIQRTLPSVVKLLRVAVLAAVWLVLVFGPLPFLDGVDDPILGFALAGWTVVACLGSAIGLLRLRRIALRRPGPKPRDLREAFA</sequence>
<feature type="transmembrane region" description="Helical" evidence="1">
    <location>
        <begin position="75"/>
        <end position="97"/>
    </location>
</feature>
<keyword evidence="3" id="KW-1185">Reference proteome</keyword>
<gene>
    <name evidence="2" type="ORF">OJF2_30400</name>
</gene>